<accession>A0AAV4TXN8</accession>
<comment type="caution">
    <text evidence="1">The sequence shown here is derived from an EMBL/GenBank/DDBJ whole genome shotgun (WGS) entry which is preliminary data.</text>
</comment>
<sequence>MSHRIPSDFKRGQHLVIRCRKFKRYQSDSGILCLTNASRMSKKNSLSNCPPPLSKSRIPFSIGYRSLKQKISPSRGIPPRRMRRIFSEGEDLPDPILPGSPAEHSWRYPARFSN</sequence>
<organism evidence="1 2">
    <name type="scientific">Caerostris darwini</name>
    <dbReference type="NCBI Taxonomy" id="1538125"/>
    <lineage>
        <taxon>Eukaryota</taxon>
        <taxon>Metazoa</taxon>
        <taxon>Ecdysozoa</taxon>
        <taxon>Arthropoda</taxon>
        <taxon>Chelicerata</taxon>
        <taxon>Arachnida</taxon>
        <taxon>Araneae</taxon>
        <taxon>Araneomorphae</taxon>
        <taxon>Entelegynae</taxon>
        <taxon>Araneoidea</taxon>
        <taxon>Araneidae</taxon>
        <taxon>Caerostris</taxon>
    </lineage>
</organism>
<dbReference type="Proteomes" id="UP001054837">
    <property type="component" value="Unassembled WGS sequence"/>
</dbReference>
<proteinExistence type="predicted"/>
<keyword evidence="2" id="KW-1185">Reference proteome</keyword>
<dbReference type="AlphaFoldDB" id="A0AAV4TXN8"/>
<evidence type="ECO:0000313" key="2">
    <source>
        <dbReference type="Proteomes" id="UP001054837"/>
    </source>
</evidence>
<name>A0AAV4TXN8_9ARAC</name>
<protein>
    <submittedName>
        <fullName evidence="1">Uncharacterized protein</fullName>
    </submittedName>
</protein>
<dbReference type="EMBL" id="BPLQ01010320">
    <property type="protein sequence ID" value="GIY49944.1"/>
    <property type="molecule type" value="Genomic_DNA"/>
</dbReference>
<gene>
    <name evidence="1" type="ORF">CDAR_183881</name>
</gene>
<reference evidence="1 2" key="1">
    <citation type="submission" date="2021-06" db="EMBL/GenBank/DDBJ databases">
        <title>Caerostris darwini draft genome.</title>
        <authorList>
            <person name="Kono N."/>
            <person name="Arakawa K."/>
        </authorList>
    </citation>
    <scope>NUCLEOTIDE SEQUENCE [LARGE SCALE GENOMIC DNA]</scope>
</reference>
<evidence type="ECO:0000313" key="1">
    <source>
        <dbReference type="EMBL" id="GIY49944.1"/>
    </source>
</evidence>